<keyword evidence="8 15" id="KW-0863">Zinc-finger</keyword>
<comment type="function">
    <text evidence="1">Transcription repressor.</text>
</comment>
<dbReference type="InterPro" id="IPR000571">
    <property type="entry name" value="Znf_CCCH"/>
</dbReference>
<dbReference type="Pfam" id="PF00406">
    <property type="entry name" value="ADK"/>
    <property type="match status" value="1"/>
</dbReference>
<comment type="caution">
    <text evidence="18">The sequence shown here is derived from an EMBL/GenBank/DDBJ whole genome shotgun (WGS) entry which is preliminary data.</text>
</comment>
<evidence type="ECO:0000256" key="6">
    <source>
        <dbReference type="ARBA" id="ARBA00022723"/>
    </source>
</evidence>
<evidence type="ECO:0000256" key="4">
    <source>
        <dbReference type="ARBA" id="ARBA00022491"/>
    </source>
</evidence>
<evidence type="ECO:0000256" key="13">
    <source>
        <dbReference type="ARBA" id="ARBA00023163"/>
    </source>
</evidence>
<protein>
    <recommendedName>
        <fullName evidence="3">Zinc finger CCCH-type with G patch domain-containing protein</fullName>
    </recommendedName>
</protein>
<dbReference type="STRING" id="158441.A0A226EHC8"/>
<dbReference type="SUPFAM" id="SSF52540">
    <property type="entry name" value="P-loop containing nucleoside triphosphate hydrolases"/>
    <property type="match status" value="2"/>
</dbReference>
<dbReference type="Proteomes" id="UP000198287">
    <property type="component" value="Unassembled WGS sequence"/>
</dbReference>
<dbReference type="PROSITE" id="PS50103">
    <property type="entry name" value="ZF_C3H1"/>
    <property type="match status" value="1"/>
</dbReference>
<keyword evidence="5" id="KW-0808">Transferase</keyword>
<evidence type="ECO:0000256" key="1">
    <source>
        <dbReference type="ARBA" id="ARBA00004062"/>
    </source>
</evidence>
<dbReference type="OrthoDB" id="522106at2759"/>
<dbReference type="AlphaFoldDB" id="A0A226EHC8"/>
<dbReference type="SUPFAM" id="SSF63748">
    <property type="entry name" value="Tudor/PWWP/MBT"/>
    <property type="match status" value="1"/>
</dbReference>
<dbReference type="GO" id="GO:0008270">
    <property type="term" value="F:zinc ion binding"/>
    <property type="evidence" value="ECO:0007669"/>
    <property type="project" value="UniProtKB-KW"/>
</dbReference>
<dbReference type="CDD" id="cd01428">
    <property type="entry name" value="ADK"/>
    <property type="match status" value="1"/>
</dbReference>
<organism evidence="18 19">
    <name type="scientific">Folsomia candida</name>
    <name type="common">Springtail</name>
    <dbReference type="NCBI Taxonomy" id="158441"/>
    <lineage>
        <taxon>Eukaryota</taxon>
        <taxon>Metazoa</taxon>
        <taxon>Ecdysozoa</taxon>
        <taxon>Arthropoda</taxon>
        <taxon>Hexapoda</taxon>
        <taxon>Collembola</taxon>
        <taxon>Entomobryomorpha</taxon>
        <taxon>Isotomoidea</taxon>
        <taxon>Isotomidae</taxon>
        <taxon>Proisotominae</taxon>
        <taxon>Folsomia</taxon>
    </lineage>
</organism>
<evidence type="ECO:0000256" key="9">
    <source>
        <dbReference type="ARBA" id="ARBA00022777"/>
    </source>
</evidence>
<evidence type="ECO:0000256" key="11">
    <source>
        <dbReference type="ARBA" id="ARBA00023015"/>
    </source>
</evidence>
<dbReference type="PANTHER" id="PTHR46297">
    <property type="entry name" value="ZINC FINGER CCCH-TYPE WITH G PATCH DOMAIN-CONTAINING PROTEIN"/>
    <property type="match status" value="1"/>
</dbReference>
<dbReference type="GO" id="GO:0005524">
    <property type="term" value="F:ATP binding"/>
    <property type="evidence" value="ECO:0007669"/>
    <property type="project" value="InterPro"/>
</dbReference>
<dbReference type="CDD" id="cd20384">
    <property type="entry name" value="Tudor_ZGPAT"/>
    <property type="match status" value="1"/>
</dbReference>
<evidence type="ECO:0000259" key="16">
    <source>
        <dbReference type="PROSITE" id="PS50103"/>
    </source>
</evidence>
<keyword evidence="10 15" id="KW-0862">Zinc</keyword>
<evidence type="ECO:0000256" key="7">
    <source>
        <dbReference type="ARBA" id="ARBA00022741"/>
    </source>
</evidence>
<keyword evidence="13" id="KW-0804">Transcription</keyword>
<keyword evidence="14" id="KW-0539">Nucleus</keyword>
<reference evidence="18 19" key="1">
    <citation type="submission" date="2015-12" db="EMBL/GenBank/DDBJ databases">
        <title>The genome of Folsomia candida.</title>
        <authorList>
            <person name="Faddeeva A."/>
            <person name="Derks M.F."/>
            <person name="Anvar Y."/>
            <person name="Smit S."/>
            <person name="Van Straalen N."/>
            <person name="Roelofs D."/>
        </authorList>
    </citation>
    <scope>NUCLEOTIDE SEQUENCE [LARGE SCALE GENOMIC DNA]</scope>
    <source>
        <strain evidence="18 19">VU population</strain>
        <tissue evidence="18">Whole body</tissue>
    </source>
</reference>
<dbReference type="InterPro" id="IPR000850">
    <property type="entry name" value="Adenylat/UMP-CMP_kin"/>
</dbReference>
<dbReference type="EMBL" id="LNIX01000003">
    <property type="protein sequence ID" value="OXA56700.1"/>
    <property type="molecule type" value="Genomic_DNA"/>
</dbReference>
<dbReference type="GO" id="GO:0001227">
    <property type="term" value="F:DNA-binding transcription repressor activity, RNA polymerase II-specific"/>
    <property type="evidence" value="ECO:0007669"/>
    <property type="project" value="TreeGrafter"/>
</dbReference>
<dbReference type="PROSITE" id="PS50174">
    <property type="entry name" value="G_PATCH"/>
    <property type="match status" value="1"/>
</dbReference>
<evidence type="ECO:0000256" key="12">
    <source>
        <dbReference type="ARBA" id="ARBA00023125"/>
    </source>
</evidence>
<evidence type="ECO:0000256" key="3">
    <source>
        <dbReference type="ARBA" id="ARBA00022414"/>
    </source>
</evidence>
<dbReference type="Gene3D" id="2.30.30.140">
    <property type="match status" value="1"/>
</dbReference>
<name>A0A226EHC8_FOLCA</name>
<feature type="domain" description="C3H1-type" evidence="16">
    <location>
        <begin position="181"/>
        <end position="208"/>
    </location>
</feature>
<evidence type="ECO:0000256" key="8">
    <source>
        <dbReference type="ARBA" id="ARBA00022771"/>
    </source>
</evidence>
<dbReference type="GO" id="GO:0019205">
    <property type="term" value="F:nucleobase-containing compound kinase activity"/>
    <property type="evidence" value="ECO:0007669"/>
    <property type="project" value="InterPro"/>
</dbReference>
<gene>
    <name evidence="18" type="ORF">Fcan01_08074</name>
</gene>
<sequence length="891" mass="100345">MDQDIESLKSQLSQMQSLLPLVTGEEKVEIQNVISQLEELISTVSASTSRPNEISIPDDDEYAMFSAEIASIEQEFSNLNNGTENSTATTSSKISINDIGTEHDVKDVQEQGSTIQEELSALEGMRCIAPHEEQWGQIGYYPAMISEVINCDKSDLDGSTDEFNCVSEIKVRVIFLHPVVKSQLMCPYLKDNCCKFSEFECRYSHGEIVQFSKLRDYSEPDYTKVVPSARVLAKYHDGLWYNATVLRLTKDGNCEVQFDKDDTSSKIGVDETVPLNTSEIESSDEEEYEDDVCTLYEDVATQNLECDLLKITSADVLGDWEKHTTGFGSRLMMKMGYVMGSGLGKESEGRVLPVDAIMVPLGMSLDQFMNLKENKKIGKERFSVEKKLKQAHKHHAHKEKQLSERNKKITSVFDFLNNKLHKKKTVTSISSSLGNVQKKNCLSLKQDMLSVGEEMRKVNKDITKMHQSLKRIEGRDAATENLMKSKLVAEIIGKRLANTVGAQFLSLDQIIKEASSTGQPELDLFANGIDRGDEESRKILVSIVQRRIFADDCEKKGYLLYGFPQSKAQAICAQKMGLLPRQVFVFLPDTRLRTEDDDELEGEIEGRTVDNMALTMTLSRSAMKNISPELHALLLKDISASYHYDICKVISFDKLVKTSKADLDSELTGILMTWKPLGSPFIPRVVIMGPPGSGKSSIAEFLCKKFSMVNLDWVELVRGAERWNDEIALEARTYLTNLVPMADEVVKTIISRRLQKPDCEKRGWILHGFPENIKHCKILETLYLEPNRIFMLSCSQELSAARMLKKKKNILKRELNGVAGTLGNIEKGNYLIFPFSEASVEKRFENFAKSLDSIIPHYGSRIIYVDAAMKPSDVKNFVETSIHRPPIPHNA</sequence>
<dbReference type="SMART" id="SM00443">
    <property type="entry name" value="G_patch"/>
    <property type="match status" value="1"/>
</dbReference>
<evidence type="ECO:0000259" key="17">
    <source>
        <dbReference type="PROSITE" id="PS50174"/>
    </source>
</evidence>
<keyword evidence="11" id="KW-0805">Transcription regulation</keyword>
<feature type="zinc finger region" description="C3H1-type" evidence="15">
    <location>
        <begin position="181"/>
        <end position="208"/>
    </location>
</feature>
<dbReference type="GO" id="GO:0006139">
    <property type="term" value="P:nucleobase-containing compound metabolic process"/>
    <property type="evidence" value="ECO:0007669"/>
    <property type="project" value="InterPro"/>
</dbReference>
<dbReference type="Gene3D" id="3.40.50.300">
    <property type="entry name" value="P-loop containing nucleotide triphosphate hydrolases"/>
    <property type="match status" value="2"/>
</dbReference>
<keyword evidence="4" id="KW-0678">Repressor</keyword>
<keyword evidence="9" id="KW-0418">Kinase</keyword>
<evidence type="ECO:0000313" key="19">
    <source>
        <dbReference type="Proteomes" id="UP000198287"/>
    </source>
</evidence>
<keyword evidence="6 15" id="KW-0479">Metal-binding</keyword>
<evidence type="ECO:0000256" key="10">
    <source>
        <dbReference type="ARBA" id="ARBA00022833"/>
    </source>
</evidence>
<dbReference type="PANTHER" id="PTHR46297:SF1">
    <property type="entry name" value="ZINC FINGER CCCH-TYPE WITH G PATCH DOMAIN-CONTAINING PROTEIN"/>
    <property type="match status" value="1"/>
</dbReference>
<evidence type="ECO:0000256" key="5">
    <source>
        <dbReference type="ARBA" id="ARBA00022679"/>
    </source>
</evidence>
<evidence type="ECO:0000256" key="2">
    <source>
        <dbReference type="ARBA" id="ARBA00004123"/>
    </source>
</evidence>
<dbReference type="Pfam" id="PF01585">
    <property type="entry name" value="G-patch"/>
    <property type="match status" value="1"/>
</dbReference>
<accession>A0A226EHC8</accession>
<evidence type="ECO:0000313" key="18">
    <source>
        <dbReference type="EMBL" id="OXA56700.1"/>
    </source>
</evidence>
<dbReference type="GO" id="GO:0005634">
    <property type="term" value="C:nucleus"/>
    <property type="evidence" value="ECO:0007669"/>
    <property type="project" value="UniProtKB-SubCell"/>
</dbReference>
<dbReference type="InterPro" id="IPR027417">
    <property type="entry name" value="P-loop_NTPase"/>
</dbReference>
<keyword evidence="7" id="KW-0547">Nucleotide-binding</keyword>
<keyword evidence="19" id="KW-1185">Reference proteome</keyword>
<comment type="subcellular location">
    <subcellularLocation>
        <location evidence="2">Nucleus</location>
    </subcellularLocation>
</comment>
<evidence type="ECO:0000256" key="15">
    <source>
        <dbReference type="PROSITE-ProRule" id="PRU00723"/>
    </source>
</evidence>
<evidence type="ECO:0000256" key="14">
    <source>
        <dbReference type="ARBA" id="ARBA00023242"/>
    </source>
</evidence>
<dbReference type="InterPro" id="IPR000467">
    <property type="entry name" value="G_patch_dom"/>
</dbReference>
<keyword evidence="12" id="KW-0238">DNA-binding</keyword>
<dbReference type="OMA" id="ERWNDEI"/>
<dbReference type="GO" id="GO:0000978">
    <property type="term" value="F:RNA polymerase II cis-regulatory region sequence-specific DNA binding"/>
    <property type="evidence" value="ECO:0007669"/>
    <property type="project" value="TreeGrafter"/>
</dbReference>
<proteinExistence type="predicted"/>
<dbReference type="Gene3D" id="2.30.30.1190">
    <property type="match status" value="1"/>
</dbReference>
<feature type="domain" description="G-patch" evidence="17">
    <location>
        <begin position="324"/>
        <end position="356"/>
    </location>
</feature>